<feature type="domain" description="Glucose-6-phosphate dehydrogenase C-terminal" evidence="8">
    <location>
        <begin position="193"/>
        <end position="485"/>
    </location>
</feature>
<accession>A0A927CN17</accession>
<dbReference type="GO" id="GO:0006006">
    <property type="term" value="P:glucose metabolic process"/>
    <property type="evidence" value="ECO:0007669"/>
    <property type="project" value="UniProtKB-KW"/>
</dbReference>
<dbReference type="RefSeq" id="WP_190864569.1">
    <property type="nucleotide sequence ID" value="NZ_JACXIY010000027.1"/>
</dbReference>
<keyword evidence="5 6" id="KW-0119">Carbohydrate metabolism</keyword>
<feature type="binding site" evidence="6">
    <location>
        <position position="184"/>
    </location>
    <ligand>
        <name>substrate</name>
    </ligand>
</feature>
<sequence length="510" mass="58343">MEPITFVLFGATGDLAKRKIYPALFNLFIDKKLPQAFNLIGLGRKELSDATFRDNVGKSIRDFSRRQAKDPALVDEFLQAFRYSVLDIGRKEDYRKLLLLIEQREEELKLPPNRMFYLSVGPEFFETIAENIQDSGLGSAQGWKRLVIEKPFGHDLQSARQLNRKLSEAFTEDEIFRIDHYLGKPMVQRLESLQQTNPVIQALWNNRHIANVQITAGETVGVEERAGYYDHVGAVRDMFQNHMLQLLMMTAVQLPHKSGSDKVRFKKKMVMEALEPLQKQDVAASVIRAQYTAGIIQGKPAAGYTSEPGIAPSSMNDTFIAAKLHVDDYFWRGVPFYIRTGKRMKEKATRIVIEFKEPALQAQPSTDERTEPNLLVIEMSPSESITLQLNAKDSRNKGEFKPVQIDLHPNKVELPEAYENLIHDALRGDPTFFAHWDEVELAWAWAQPILDAFEENLVPLRYYEAGTYGPAESDALLAQDGFRWWFDSEPEQQNEIEAEEGKQYAYNANH</sequence>
<comment type="catalytic activity">
    <reaction evidence="6">
        <text>D-glucose 6-phosphate + NADP(+) = 6-phospho-D-glucono-1,5-lactone + NADPH + H(+)</text>
        <dbReference type="Rhea" id="RHEA:15841"/>
        <dbReference type="ChEBI" id="CHEBI:15378"/>
        <dbReference type="ChEBI" id="CHEBI:57783"/>
        <dbReference type="ChEBI" id="CHEBI:57955"/>
        <dbReference type="ChEBI" id="CHEBI:58349"/>
        <dbReference type="ChEBI" id="CHEBI:61548"/>
        <dbReference type="EC" id="1.1.1.49"/>
    </reaction>
</comment>
<keyword evidence="10" id="KW-1185">Reference proteome</keyword>
<feature type="binding site" evidence="6">
    <location>
        <position position="347"/>
    </location>
    <ligand>
        <name>substrate</name>
    </ligand>
</feature>
<evidence type="ECO:0000256" key="4">
    <source>
        <dbReference type="ARBA" id="ARBA00023002"/>
    </source>
</evidence>
<comment type="similarity">
    <text evidence="6">Belongs to the glucose-6-phosphate dehydrogenase family.</text>
</comment>
<dbReference type="PANTHER" id="PTHR23429">
    <property type="entry name" value="GLUCOSE-6-PHOSPHATE 1-DEHYDROGENASE G6PD"/>
    <property type="match status" value="1"/>
</dbReference>
<dbReference type="HAMAP" id="MF_00966">
    <property type="entry name" value="G6PD"/>
    <property type="match status" value="1"/>
</dbReference>
<proteinExistence type="inferred from homology"/>
<feature type="binding site" evidence="6">
    <location>
        <position position="180"/>
    </location>
    <ligand>
        <name>substrate</name>
    </ligand>
</feature>
<dbReference type="AlphaFoldDB" id="A0A927CN17"/>
<organism evidence="9 10">
    <name type="scientific">Paenibacillus arenilitoris</name>
    <dbReference type="NCBI Taxonomy" id="2772299"/>
    <lineage>
        <taxon>Bacteria</taxon>
        <taxon>Bacillati</taxon>
        <taxon>Bacillota</taxon>
        <taxon>Bacilli</taxon>
        <taxon>Bacillales</taxon>
        <taxon>Paenibacillaceae</taxon>
        <taxon>Paenibacillus</taxon>
    </lineage>
</organism>
<dbReference type="GO" id="GO:0009051">
    <property type="term" value="P:pentose-phosphate shunt, oxidative branch"/>
    <property type="evidence" value="ECO:0007669"/>
    <property type="project" value="TreeGrafter"/>
</dbReference>
<feature type="binding site" evidence="6">
    <location>
        <position position="150"/>
    </location>
    <ligand>
        <name>NADP(+)</name>
        <dbReference type="ChEBI" id="CHEBI:58349"/>
    </ligand>
</feature>
<keyword evidence="3 6" id="KW-0521">NADP</keyword>
<feature type="domain" description="Glucose-6-phosphate dehydrogenase NAD-binding" evidence="7">
    <location>
        <begin position="7"/>
        <end position="188"/>
    </location>
</feature>
<evidence type="ECO:0000256" key="6">
    <source>
        <dbReference type="HAMAP-Rule" id="MF_00966"/>
    </source>
</evidence>
<dbReference type="PIRSF" id="PIRSF000110">
    <property type="entry name" value="G6PD"/>
    <property type="match status" value="1"/>
</dbReference>
<dbReference type="SUPFAM" id="SSF55347">
    <property type="entry name" value="Glyceraldehyde-3-phosphate dehydrogenase-like, C-terminal domain"/>
    <property type="match status" value="1"/>
</dbReference>
<dbReference type="Proteomes" id="UP000632125">
    <property type="component" value="Unassembled WGS sequence"/>
</dbReference>
<reference evidence="9" key="1">
    <citation type="submission" date="2020-09" db="EMBL/GenBank/DDBJ databases">
        <title>A novel bacterium of genus Paenibacillus, isolated from South China Sea.</title>
        <authorList>
            <person name="Huang H."/>
            <person name="Mo K."/>
            <person name="Hu Y."/>
        </authorList>
    </citation>
    <scope>NUCLEOTIDE SEQUENCE</scope>
    <source>
        <strain evidence="9">IB182493</strain>
    </source>
</reference>
<comment type="pathway">
    <text evidence="1 6">Carbohydrate degradation; pentose phosphate pathway; D-ribulose 5-phosphate from D-glucose 6-phosphate (oxidative stage): step 1/3.</text>
</comment>
<dbReference type="EMBL" id="JACXIY010000027">
    <property type="protein sequence ID" value="MBD2871093.1"/>
    <property type="molecule type" value="Genomic_DNA"/>
</dbReference>
<keyword evidence="2 6" id="KW-0313">Glucose metabolism</keyword>
<dbReference type="Pfam" id="PF00479">
    <property type="entry name" value="G6PD_N"/>
    <property type="match status" value="1"/>
</dbReference>
<keyword evidence="4 6" id="KW-0560">Oxidoreductase</keyword>
<evidence type="ECO:0000256" key="1">
    <source>
        <dbReference type="ARBA" id="ARBA00004937"/>
    </source>
</evidence>
<dbReference type="InterPro" id="IPR036291">
    <property type="entry name" value="NAD(P)-bd_dom_sf"/>
</dbReference>
<feature type="binding site" evidence="6">
    <location>
        <begin position="87"/>
        <end position="88"/>
    </location>
    <ligand>
        <name>NADP(+)</name>
        <dbReference type="ChEBI" id="CHEBI:58349"/>
    </ligand>
</feature>
<dbReference type="EC" id="1.1.1.49" evidence="6"/>
<comment type="caution">
    <text evidence="9">The sequence shown here is derived from an EMBL/GenBank/DDBJ whole genome shotgun (WGS) entry which is preliminary data.</text>
</comment>
<feature type="binding site" evidence="6">
    <location>
        <begin position="10"/>
        <end position="17"/>
    </location>
    <ligand>
        <name>NADP(+)</name>
        <dbReference type="ChEBI" id="CHEBI:58349"/>
    </ligand>
</feature>
<dbReference type="InterPro" id="IPR022675">
    <property type="entry name" value="G6P_DH_C"/>
</dbReference>
<name>A0A927CN17_9BACL</name>
<dbReference type="GO" id="GO:0004345">
    <property type="term" value="F:glucose-6-phosphate dehydrogenase activity"/>
    <property type="evidence" value="ECO:0007669"/>
    <property type="project" value="UniProtKB-UniRule"/>
</dbReference>
<dbReference type="NCBIfam" id="TIGR00871">
    <property type="entry name" value="zwf"/>
    <property type="match status" value="1"/>
</dbReference>
<dbReference type="GO" id="GO:0050661">
    <property type="term" value="F:NADP binding"/>
    <property type="evidence" value="ECO:0007669"/>
    <property type="project" value="UniProtKB-UniRule"/>
</dbReference>
<dbReference type="InterPro" id="IPR022674">
    <property type="entry name" value="G6P_DH_NAD-bd"/>
</dbReference>
<evidence type="ECO:0000313" key="10">
    <source>
        <dbReference type="Proteomes" id="UP000632125"/>
    </source>
</evidence>
<feature type="binding site" evidence="6">
    <location>
        <position position="218"/>
    </location>
    <ligand>
        <name>substrate</name>
    </ligand>
</feature>
<evidence type="ECO:0000256" key="2">
    <source>
        <dbReference type="ARBA" id="ARBA00022526"/>
    </source>
</evidence>
<comment type="function">
    <text evidence="6">Catalyzes the oxidation of glucose 6-phosphate to 6-phosphogluconolactone.</text>
</comment>
<evidence type="ECO:0000313" key="9">
    <source>
        <dbReference type="EMBL" id="MBD2871093.1"/>
    </source>
</evidence>
<dbReference type="PRINTS" id="PR00079">
    <property type="entry name" value="G6PDHDRGNASE"/>
</dbReference>
<dbReference type="InterPro" id="IPR001282">
    <property type="entry name" value="G6P_DH"/>
</dbReference>
<protein>
    <recommendedName>
        <fullName evidence="6">Glucose-6-phosphate 1-dehydrogenase</fullName>
        <shortName evidence="6">G6PD</shortName>
        <ecNumber evidence="6">1.1.1.49</ecNumber>
    </recommendedName>
</protein>
<dbReference type="Pfam" id="PF02781">
    <property type="entry name" value="G6PD_C"/>
    <property type="match status" value="1"/>
</dbReference>
<feature type="binding site" evidence="6">
    <location>
        <position position="237"/>
    </location>
    <ligand>
        <name>substrate</name>
    </ligand>
</feature>
<feature type="binding site" evidence="6">
    <location>
        <position position="44"/>
    </location>
    <ligand>
        <name>NADP(+)</name>
        <dbReference type="ChEBI" id="CHEBI:58349"/>
    </ligand>
</feature>
<dbReference type="PANTHER" id="PTHR23429:SF0">
    <property type="entry name" value="GLUCOSE-6-PHOSPHATE 1-DEHYDROGENASE"/>
    <property type="match status" value="1"/>
</dbReference>
<feature type="active site" description="Proton acceptor" evidence="6">
    <location>
        <position position="242"/>
    </location>
</feature>
<feature type="binding site" evidence="6">
    <location>
        <position position="342"/>
    </location>
    <ligand>
        <name>substrate</name>
    </ligand>
</feature>
<dbReference type="Gene3D" id="3.30.360.10">
    <property type="entry name" value="Dihydrodipicolinate Reductase, domain 2"/>
    <property type="match status" value="1"/>
</dbReference>
<dbReference type="GO" id="GO:0005829">
    <property type="term" value="C:cytosol"/>
    <property type="evidence" value="ECO:0007669"/>
    <property type="project" value="TreeGrafter"/>
</dbReference>
<evidence type="ECO:0000259" key="7">
    <source>
        <dbReference type="Pfam" id="PF00479"/>
    </source>
</evidence>
<evidence type="ECO:0000259" key="8">
    <source>
        <dbReference type="Pfam" id="PF02781"/>
    </source>
</evidence>
<evidence type="ECO:0000256" key="3">
    <source>
        <dbReference type="ARBA" id="ARBA00022857"/>
    </source>
</evidence>
<evidence type="ECO:0000256" key="5">
    <source>
        <dbReference type="ARBA" id="ARBA00023277"/>
    </source>
</evidence>
<dbReference type="Gene3D" id="3.40.50.720">
    <property type="entry name" value="NAD(P)-binding Rossmann-like Domain"/>
    <property type="match status" value="1"/>
</dbReference>
<gene>
    <name evidence="6" type="primary">zwf</name>
    <name evidence="9" type="ORF">IDH41_21135</name>
</gene>
<dbReference type="SUPFAM" id="SSF51735">
    <property type="entry name" value="NAD(P)-binding Rossmann-fold domains"/>
    <property type="match status" value="1"/>
</dbReference>